<dbReference type="HOGENOM" id="CLU_021278_0_2_1"/>
<dbReference type="UniPathway" id="UPA00579">
    <property type="reaction ID" value="UER00640"/>
</dbReference>
<dbReference type="GO" id="GO:0004849">
    <property type="term" value="F:uridine kinase activity"/>
    <property type="evidence" value="ECO:0007669"/>
    <property type="project" value="UniProtKB-EC"/>
</dbReference>
<dbReference type="GO" id="GO:0005524">
    <property type="term" value="F:ATP binding"/>
    <property type="evidence" value="ECO:0007669"/>
    <property type="project" value="UniProtKB-KW"/>
</dbReference>
<dbReference type="InterPro" id="IPR006083">
    <property type="entry name" value="PRK/URK"/>
</dbReference>
<dbReference type="Gene3D" id="3.40.50.2020">
    <property type="match status" value="1"/>
</dbReference>
<sequence length="491" mass="55184">MSLPQLELPTSSYEALHAGGRSASFGERVSDGRNAPDSDSSRGSSVAPQAHYSPPWANTSIIGIAGSSGSGKTSLSMAIIRELSLPWVVILSMDSFYKPLTPEQSEKAFRNEYDFDAPEAIDFDFLVEKLRDIKTGKKADIPIYSFEKHARLGKTNTVYSPHVLVLEGIFALHDERVMDLLDLQIFTEADADLCLSRRLVRDVRERGRDIEGCIKQWFSFVKPNFHKYVEPQRNVADIIVPRGIENKVAISMVSDRIHKTLDHKSQMHRIELKRLGKVAEDSPLSHNVIEMEQTNQVRGINTMLMDPSLIREEFIFYFDRLVVMLVEQAFTSGLCYKERQVDTPVPGRKYEGLALDGEVSAVVVLRGGSCLETGLKRVIPDCRLGRMLIQSNPRTTEPELHYYKMAPDVASHKRVLVLDPQMSSGGAALMAVRVLLDHGVEQSSILFVTYSAGRNGLQRLMSVYPEIRVVVCRIVEGDIEVRWVEQRYLGC</sequence>
<dbReference type="CDD" id="cd06223">
    <property type="entry name" value="PRTases_typeI"/>
    <property type="match status" value="1"/>
</dbReference>
<keyword evidence="9" id="KW-1185">Reference proteome</keyword>
<feature type="region of interest" description="Disordered" evidence="6">
    <location>
        <begin position="22"/>
        <end position="52"/>
    </location>
</feature>
<dbReference type="Pfam" id="PF14681">
    <property type="entry name" value="UPRTase"/>
    <property type="match status" value="1"/>
</dbReference>
<dbReference type="PRINTS" id="PR00988">
    <property type="entry name" value="URIDINKINASE"/>
</dbReference>
<name>N1PGS0_DOTSN</name>
<reference evidence="9" key="1">
    <citation type="journal article" date="2012" name="PLoS Genet.">
        <title>The genomes of the fungal plant pathogens Cladosporium fulvum and Dothistroma septosporum reveal adaptation to different hosts and lifestyles but also signatures of common ancestry.</title>
        <authorList>
            <person name="de Wit P.J.G.M."/>
            <person name="van der Burgt A."/>
            <person name="Oekmen B."/>
            <person name="Stergiopoulos I."/>
            <person name="Abd-Elsalam K.A."/>
            <person name="Aerts A.L."/>
            <person name="Bahkali A.H."/>
            <person name="Beenen H.G."/>
            <person name="Chettri P."/>
            <person name="Cox M.P."/>
            <person name="Datema E."/>
            <person name="de Vries R.P."/>
            <person name="Dhillon B."/>
            <person name="Ganley A.R."/>
            <person name="Griffiths S.A."/>
            <person name="Guo Y."/>
            <person name="Hamelin R.C."/>
            <person name="Henrissat B."/>
            <person name="Kabir M.S."/>
            <person name="Jashni M.K."/>
            <person name="Kema G."/>
            <person name="Klaubauf S."/>
            <person name="Lapidus A."/>
            <person name="Levasseur A."/>
            <person name="Lindquist E."/>
            <person name="Mehrabi R."/>
            <person name="Ohm R.A."/>
            <person name="Owen T.J."/>
            <person name="Salamov A."/>
            <person name="Schwelm A."/>
            <person name="Schijlen E."/>
            <person name="Sun H."/>
            <person name="van den Burg H.A."/>
            <person name="van Ham R.C.H.J."/>
            <person name="Zhang S."/>
            <person name="Goodwin S.B."/>
            <person name="Grigoriev I.V."/>
            <person name="Collemare J."/>
            <person name="Bradshaw R.E."/>
        </authorList>
    </citation>
    <scope>NUCLEOTIDE SEQUENCE [LARGE SCALE GENOMIC DNA]</scope>
    <source>
        <strain evidence="9">NZE10 / CBS 128990</strain>
    </source>
</reference>
<protein>
    <recommendedName>
        <fullName evidence="5">Uridine kinase</fullName>
        <ecNumber evidence="5">2.7.1.48</ecNumber>
    </recommendedName>
</protein>
<dbReference type="SUPFAM" id="SSF53271">
    <property type="entry name" value="PRTase-like"/>
    <property type="match status" value="1"/>
</dbReference>
<dbReference type="GO" id="GO:0044211">
    <property type="term" value="P:CTP salvage"/>
    <property type="evidence" value="ECO:0007669"/>
    <property type="project" value="UniProtKB-UniPathway"/>
</dbReference>
<dbReference type="InterPro" id="IPR000836">
    <property type="entry name" value="PRTase_dom"/>
</dbReference>
<dbReference type="PANTHER" id="PTHR10285">
    <property type="entry name" value="URIDINE KINASE"/>
    <property type="match status" value="1"/>
</dbReference>
<comment type="catalytic activity">
    <reaction evidence="5">
        <text>uridine + ATP = UMP + ADP + H(+)</text>
        <dbReference type="Rhea" id="RHEA:16825"/>
        <dbReference type="ChEBI" id="CHEBI:15378"/>
        <dbReference type="ChEBI" id="CHEBI:16704"/>
        <dbReference type="ChEBI" id="CHEBI:30616"/>
        <dbReference type="ChEBI" id="CHEBI:57865"/>
        <dbReference type="ChEBI" id="CHEBI:456216"/>
        <dbReference type="EC" id="2.7.1.48"/>
    </reaction>
</comment>
<comment type="similarity">
    <text evidence="5">Belongs to the uridine kinase family.</text>
</comment>
<evidence type="ECO:0000256" key="2">
    <source>
        <dbReference type="ARBA" id="ARBA00022679"/>
    </source>
</evidence>
<gene>
    <name evidence="8" type="ORF">DOTSEDRAFT_74179</name>
</gene>
<dbReference type="eggNOG" id="KOG4203">
    <property type="taxonomic scope" value="Eukaryota"/>
</dbReference>
<keyword evidence="2 5" id="KW-0808">Transferase</keyword>
<reference evidence="8 9" key="2">
    <citation type="journal article" date="2012" name="PLoS Pathog.">
        <title>Diverse lifestyles and strategies of plant pathogenesis encoded in the genomes of eighteen Dothideomycetes fungi.</title>
        <authorList>
            <person name="Ohm R.A."/>
            <person name="Feau N."/>
            <person name="Henrissat B."/>
            <person name="Schoch C.L."/>
            <person name="Horwitz B.A."/>
            <person name="Barry K.W."/>
            <person name="Condon B.J."/>
            <person name="Copeland A.C."/>
            <person name="Dhillon B."/>
            <person name="Glaser F."/>
            <person name="Hesse C.N."/>
            <person name="Kosti I."/>
            <person name="LaButti K."/>
            <person name="Lindquist E.A."/>
            <person name="Lucas S."/>
            <person name="Salamov A.A."/>
            <person name="Bradshaw R.E."/>
            <person name="Ciuffetti L."/>
            <person name="Hamelin R.C."/>
            <person name="Kema G.H.J."/>
            <person name="Lawrence C."/>
            <person name="Scott J.A."/>
            <person name="Spatafora J.W."/>
            <person name="Turgeon B.G."/>
            <person name="de Wit P.J.G.M."/>
            <person name="Zhong S."/>
            <person name="Goodwin S.B."/>
            <person name="Grigoriev I.V."/>
        </authorList>
    </citation>
    <scope>NUCLEOTIDE SEQUENCE [LARGE SCALE GENOMIC DNA]</scope>
    <source>
        <strain evidence="9">NZE10 / CBS 128990</strain>
    </source>
</reference>
<evidence type="ECO:0000256" key="6">
    <source>
        <dbReference type="SAM" id="MobiDB-lite"/>
    </source>
</evidence>
<accession>N1PGS0</accession>
<comment type="pathway">
    <text evidence="1 5">Pyrimidine metabolism; UMP biosynthesis via salvage pathway; UMP from uridine: step 1/1.</text>
</comment>
<dbReference type="NCBIfam" id="NF004018">
    <property type="entry name" value="PRK05480.1"/>
    <property type="match status" value="1"/>
</dbReference>
<evidence type="ECO:0000259" key="7">
    <source>
        <dbReference type="SMART" id="SM00382"/>
    </source>
</evidence>
<evidence type="ECO:0000256" key="3">
    <source>
        <dbReference type="ARBA" id="ARBA00022741"/>
    </source>
</evidence>
<dbReference type="OMA" id="EPQLHCE"/>
<dbReference type="OrthoDB" id="738517at2759"/>
<dbReference type="GO" id="GO:0043771">
    <property type="term" value="F:cytidine kinase activity"/>
    <property type="evidence" value="ECO:0007669"/>
    <property type="project" value="RHEA"/>
</dbReference>
<dbReference type="SMART" id="SM00382">
    <property type="entry name" value="AAA"/>
    <property type="match status" value="1"/>
</dbReference>
<keyword evidence="4 5" id="KW-0418">Kinase</keyword>
<dbReference type="Pfam" id="PF00485">
    <property type="entry name" value="PRK"/>
    <property type="match status" value="1"/>
</dbReference>
<evidence type="ECO:0000313" key="8">
    <source>
        <dbReference type="EMBL" id="EME40526.1"/>
    </source>
</evidence>
<dbReference type="FunFam" id="3.40.50.300:FF:002070">
    <property type="entry name" value="Uridine kinase"/>
    <property type="match status" value="1"/>
</dbReference>
<dbReference type="Proteomes" id="UP000016933">
    <property type="component" value="Unassembled WGS sequence"/>
</dbReference>
<keyword evidence="3 5" id="KW-0547">Nucleotide-binding</keyword>
<dbReference type="STRING" id="675120.N1PGS0"/>
<keyword evidence="5" id="KW-0067">ATP-binding</keyword>
<dbReference type="InterPro" id="IPR003593">
    <property type="entry name" value="AAA+_ATPase"/>
</dbReference>
<feature type="domain" description="AAA+ ATPase" evidence="7">
    <location>
        <begin position="58"/>
        <end position="328"/>
    </location>
</feature>
<dbReference type="Gene3D" id="3.40.50.300">
    <property type="entry name" value="P-loop containing nucleotide triphosphate hydrolases"/>
    <property type="match status" value="1"/>
</dbReference>
<dbReference type="AlphaFoldDB" id="N1PGS0"/>
<dbReference type="InterPro" id="IPR000764">
    <property type="entry name" value="Uridine_kinase-like"/>
</dbReference>
<evidence type="ECO:0000256" key="1">
    <source>
        <dbReference type="ARBA" id="ARBA00004690"/>
    </source>
</evidence>
<comment type="catalytic activity">
    <reaction evidence="5">
        <text>cytidine + ATP = CMP + ADP + H(+)</text>
        <dbReference type="Rhea" id="RHEA:24674"/>
        <dbReference type="ChEBI" id="CHEBI:15378"/>
        <dbReference type="ChEBI" id="CHEBI:17562"/>
        <dbReference type="ChEBI" id="CHEBI:30616"/>
        <dbReference type="ChEBI" id="CHEBI:60377"/>
        <dbReference type="ChEBI" id="CHEBI:456216"/>
        <dbReference type="EC" id="2.7.1.48"/>
    </reaction>
</comment>
<feature type="compositionally biased region" description="Basic and acidic residues" evidence="6">
    <location>
        <begin position="28"/>
        <end position="40"/>
    </location>
</feature>
<dbReference type="InterPro" id="IPR027417">
    <property type="entry name" value="P-loop_NTPase"/>
</dbReference>
<evidence type="ECO:0000256" key="4">
    <source>
        <dbReference type="ARBA" id="ARBA00022777"/>
    </source>
</evidence>
<dbReference type="UniPathway" id="UPA00574">
    <property type="reaction ID" value="UER00637"/>
</dbReference>
<dbReference type="EMBL" id="KB446543">
    <property type="protein sequence ID" value="EME40526.1"/>
    <property type="molecule type" value="Genomic_DNA"/>
</dbReference>
<dbReference type="CDD" id="cd02023">
    <property type="entry name" value="UMPK"/>
    <property type="match status" value="1"/>
</dbReference>
<evidence type="ECO:0000313" key="9">
    <source>
        <dbReference type="Proteomes" id="UP000016933"/>
    </source>
</evidence>
<dbReference type="EC" id="2.7.1.48" evidence="5"/>
<dbReference type="GO" id="GO:0044206">
    <property type="term" value="P:UMP salvage"/>
    <property type="evidence" value="ECO:0007669"/>
    <property type="project" value="UniProtKB-UniPathway"/>
</dbReference>
<proteinExistence type="inferred from homology"/>
<organism evidence="8 9">
    <name type="scientific">Dothistroma septosporum (strain NZE10 / CBS 128990)</name>
    <name type="common">Red band needle blight fungus</name>
    <name type="synonym">Mycosphaerella pini</name>
    <dbReference type="NCBI Taxonomy" id="675120"/>
    <lineage>
        <taxon>Eukaryota</taxon>
        <taxon>Fungi</taxon>
        <taxon>Dikarya</taxon>
        <taxon>Ascomycota</taxon>
        <taxon>Pezizomycotina</taxon>
        <taxon>Dothideomycetes</taxon>
        <taxon>Dothideomycetidae</taxon>
        <taxon>Mycosphaerellales</taxon>
        <taxon>Mycosphaerellaceae</taxon>
        <taxon>Dothistroma</taxon>
    </lineage>
</organism>
<dbReference type="SUPFAM" id="SSF52540">
    <property type="entry name" value="P-loop containing nucleoside triphosphate hydrolases"/>
    <property type="match status" value="1"/>
</dbReference>
<comment type="pathway">
    <text evidence="5">Pyrimidine metabolism; CTP biosynthesis via salvage pathway; CTP from cytidine: step 1/3.</text>
</comment>
<evidence type="ECO:0000256" key="5">
    <source>
        <dbReference type="RuleBase" id="RU003825"/>
    </source>
</evidence>
<dbReference type="InterPro" id="IPR029057">
    <property type="entry name" value="PRTase-like"/>
</dbReference>
<dbReference type="NCBIfam" id="TIGR00235">
    <property type="entry name" value="udk"/>
    <property type="match status" value="1"/>
</dbReference>